<sequence length="711" mass="84222">MEKEKAVVNFENLKNVYNLFLYKIKESADLTSQGECEKHEQNDQVRNDDGTIKWRYPELNDENNNVSEKHNDENNNVSEKHNDENNNVSEKHNDDKIENSLYGIESKKEATCNEYRDKDEGNIILFSYIGKKLFLNNNLIVKKIENLKNDIIIKKDNNLWMIFSNTKNLYAVIIMSKKKKKIVQKNVQKNAPKNAQKNAQKNVQKNKYSHIYSIYTYCKIRYNSDLRYFIQINFFKLTFKFLKISTINLNENLLLLLLNYTYLHKDDIKNKIKNFSNPNVLYFIVVNICERKNDQTLIDSVINVLKRKKQKSSIFHIIKNKPYYDNIQFFNSKKLSYQNKLYTTCYSSNNTESDLHEQRKGLYNEEKVEKVEKVEKIEKNDIPLIRKSDEFFQNILSIFSLLNKENKPLLNFYNLENHTRIFIYNCEKLNRNIFINFLKTFQNFYIYFINLNTLFGLYFSETERNIVNIFEKCHQILRCISKNVCLVIDGIDIISKNDTRNIKGDVNTPIINQVTKKYDDTNKNSNDINNSNSNNSNSNNSNSNNRLLATLLLCLDSVDNDTSNKYKATNYNNKNNFETSSDDIKVESKKKQKDCKENKKNNISTYYDQDDPNFSFSELSDDNNDCSDNTEREREKKKKKGKKKKKLSEHIYFDIKKLEKIYKEKYQELIKKKKNNNLSVIVISDMGLTNFDTSLTRAGRFFHYINYQSFC</sequence>
<reference evidence="3" key="3">
    <citation type="submission" date="2014-05" db="EMBL/GenBank/DDBJ databases">
        <authorList>
            <person name="Aslett M.A."/>
            <person name="De Silva N."/>
        </authorList>
    </citation>
    <scope>NUCLEOTIDE SEQUENCE</scope>
    <source>
        <strain evidence="3">17X</strain>
    </source>
</reference>
<organism evidence="2 5">
    <name type="scientific">Plasmodium yoelii</name>
    <dbReference type="NCBI Taxonomy" id="5861"/>
    <lineage>
        <taxon>Eukaryota</taxon>
        <taxon>Sar</taxon>
        <taxon>Alveolata</taxon>
        <taxon>Apicomplexa</taxon>
        <taxon>Aconoidasida</taxon>
        <taxon>Haemosporida</taxon>
        <taxon>Plasmodiidae</taxon>
        <taxon>Plasmodium</taxon>
        <taxon>Plasmodium (Vinckeia)</taxon>
    </lineage>
</organism>
<evidence type="ECO:0000313" key="4">
    <source>
        <dbReference type="Proteomes" id="UP000072874"/>
    </source>
</evidence>
<reference evidence="3" key="4">
    <citation type="submission" date="2019-05" db="EMBL/GenBank/DDBJ databases">
        <authorList>
            <consortium name="Pathogen Informatics"/>
        </authorList>
    </citation>
    <scope>NUCLEOTIDE SEQUENCE</scope>
    <source>
        <strain evidence="3">17X</strain>
    </source>
</reference>
<dbReference type="KEGG" id="pyo:PY17X_0413900"/>
<proteinExistence type="predicted"/>
<dbReference type="Proteomes" id="UP000072874">
    <property type="component" value="Chromosome 4"/>
</dbReference>
<protein>
    <submittedName>
        <fullName evidence="2">Uncharacterized protein</fullName>
    </submittedName>
</protein>
<feature type="compositionally biased region" description="Basic and acidic residues" evidence="1">
    <location>
        <begin position="67"/>
        <end position="98"/>
    </location>
</feature>
<dbReference type="EMBL" id="LK934632">
    <property type="protein sequence ID" value="CDU16515.1"/>
    <property type="molecule type" value="Genomic_DNA"/>
</dbReference>
<feature type="compositionally biased region" description="Low complexity" evidence="1">
    <location>
        <begin position="523"/>
        <end position="542"/>
    </location>
</feature>
<dbReference type="RefSeq" id="XP_022811570.2">
    <property type="nucleotide sequence ID" value="XM_022955095.2"/>
</dbReference>
<dbReference type="GeneID" id="34859639"/>
<dbReference type="VEuPathDB" id="PlasmoDB:Py17XNL_000403957"/>
<evidence type="ECO:0000313" key="2">
    <source>
        <dbReference type="EMBL" id="CDU16515.1"/>
    </source>
</evidence>
<gene>
    <name evidence="3" type="ORF">PY17X_0413900</name>
    <name evidence="2" type="ORF">PYYM_0414000</name>
</gene>
<dbReference type="AlphaFoldDB" id="A0A077Y109"/>
<feature type="compositionally biased region" description="Polar residues" evidence="1">
    <location>
        <begin position="603"/>
        <end position="618"/>
    </location>
</feature>
<dbReference type="VEuPathDB" id="PlasmoDB:PYYM_0414000"/>
<name>A0A077Y109_PLAYE</name>
<reference evidence="2" key="2">
    <citation type="submission" date="2014-05" db="EMBL/GenBank/DDBJ databases">
        <authorList>
            <person name="Aslett A.Martin."/>
            <person name="De Silva Nishadi"/>
        </authorList>
    </citation>
    <scope>NUCLEOTIDE SEQUENCE</scope>
    <source>
        <strain evidence="2">YM</strain>
    </source>
</reference>
<dbReference type="OrthoDB" id="377837at2759"/>
<dbReference type="Proteomes" id="UP000072904">
    <property type="component" value="Chromosome 4"/>
</dbReference>
<feature type="compositionally biased region" description="Basic and acidic residues" evidence="1">
    <location>
        <begin position="582"/>
        <end position="600"/>
    </location>
</feature>
<feature type="compositionally biased region" description="Low complexity" evidence="1">
    <location>
        <begin position="565"/>
        <end position="576"/>
    </location>
</feature>
<dbReference type="InterPro" id="IPR027417">
    <property type="entry name" value="P-loop_NTPase"/>
</dbReference>
<evidence type="ECO:0000256" key="1">
    <source>
        <dbReference type="SAM" id="MobiDB-lite"/>
    </source>
</evidence>
<accession>A0A077Y109</accession>
<dbReference type="VEuPathDB" id="PlasmoDB:PY17X_0413900"/>
<feature type="region of interest" description="Disordered" evidence="1">
    <location>
        <begin position="58"/>
        <end position="100"/>
    </location>
</feature>
<feature type="region of interest" description="Disordered" evidence="1">
    <location>
        <begin position="565"/>
        <end position="642"/>
    </location>
</feature>
<evidence type="ECO:0000313" key="3">
    <source>
        <dbReference type="EMBL" id="VTZ73370.1"/>
    </source>
</evidence>
<dbReference type="Gene3D" id="3.40.50.300">
    <property type="entry name" value="P-loop containing nucleotide triphosphate hydrolases"/>
    <property type="match status" value="1"/>
</dbReference>
<dbReference type="VEuPathDB" id="PlasmoDB:PY03662"/>
<reference evidence="4 5" key="1">
    <citation type="journal article" date="2014" name="BMC Biol.">
        <title>A comprehensive evaluation of rodent malaria parasite genomes and gene expression.</title>
        <authorList>
            <person name="Otto T.D."/>
            <person name="Bohme U."/>
            <person name="Jackson A.P."/>
            <person name="Hunt M."/>
            <person name="Franke-Fayard B."/>
            <person name="Hoeijmakers W.A."/>
            <person name="Religa A.A."/>
            <person name="Robertson L."/>
            <person name="Sanders M."/>
            <person name="Ogun S.A."/>
            <person name="Cunningham D."/>
            <person name="Erhart A."/>
            <person name="Billker O."/>
            <person name="Khan S.M."/>
            <person name="Stunnenberg H.G."/>
            <person name="Langhorne J."/>
            <person name="Holder A.A."/>
            <person name="Waters A.P."/>
            <person name="Newbold C.I."/>
            <person name="Pain A."/>
            <person name="Berriman M."/>
            <person name="Janse C.J."/>
        </authorList>
    </citation>
    <scope>NUCLEOTIDE SEQUENCE [LARGE SCALE GENOMIC DNA]</scope>
    <source>
        <strain evidence="3 4">17X</strain>
        <strain evidence="2 5">YM</strain>
    </source>
</reference>
<evidence type="ECO:0000313" key="5">
    <source>
        <dbReference type="Proteomes" id="UP000072904"/>
    </source>
</evidence>
<feature type="region of interest" description="Disordered" evidence="1">
    <location>
        <begin position="519"/>
        <end position="542"/>
    </location>
</feature>
<dbReference type="EMBL" id="LM993658">
    <property type="protein sequence ID" value="VTZ73370.1"/>
    <property type="molecule type" value="Genomic_DNA"/>
</dbReference>